<dbReference type="Pfam" id="PF05096">
    <property type="entry name" value="Glu_cyclase_2"/>
    <property type="match status" value="1"/>
</dbReference>
<dbReference type="PANTHER" id="PTHR31270">
    <property type="entry name" value="GLUTAMINYL-PEPTIDE CYCLOTRANSFERASE"/>
    <property type="match status" value="1"/>
</dbReference>
<evidence type="ECO:0000313" key="1">
    <source>
        <dbReference type="EMBL" id="APT86411.1"/>
    </source>
</evidence>
<accession>A0A1L7CKL3</accession>
<dbReference type="InterPro" id="IPR011044">
    <property type="entry name" value="Quino_amine_DH_bsu"/>
</dbReference>
<proteinExistence type="predicted"/>
<evidence type="ECO:0000313" key="2">
    <source>
        <dbReference type="Proteomes" id="UP000185479"/>
    </source>
</evidence>
<dbReference type="AlphaFoldDB" id="A0A1L7CKL3"/>
<keyword evidence="2" id="KW-1185">Reference proteome</keyword>
<sequence length="264" mass="28615">MAFVPLVAVSITACTSDAADSEPGSATGSATQSDVEKLNVVVHERVPMLADSFTQGLEVDEQGKLLIGTGQYGKSRLLRFDPADSTVLQQEDLPADYFGEGITRSGDRIWQLSWKNERAMHYDADTLEKTGEISYPGQGWGLCAMPDELIMSDGSAQLRHLDPTSFAERGPRSTVTREGSPVSNINELECVDGLVYANVWKSTELLRIDPASGEVNGVIDASALDDAGADSKDNVLNGIAHIPGSKDFWITGKRWADLYRVSFE</sequence>
<dbReference type="EMBL" id="CP009246">
    <property type="protein sequence ID" value="APT86411.1"/>
    <property type="molecule type" value="Genomic_DNA"/>
</dbReference>
<organism evidence="1 2">
    <name type="scientific">Corynebacterium flavescens</name>
    <dbReference type="NCBI Taxonomy" id="28028"/>
    <lineage>
        <taxon>Bacteria</taxon>
        <taxon>Bacillati</taxon>
        <taxon>Actinomycetota</taxon>
        <taxon>Actinomycetes</taxon>
        <taxon>Mycobacteriales</taxon>
        <taxon>Corynebacteriaceae</taxon>
        <taxon>Corynebacterium</taxon>
    </lineage>
</organism>
<dbReference type="OrthoDB" id="9783700at2"/>
<dbReference type="SUPFAM" id="SSF50969">
    <property type="entry name" value="YVTN repeat-like/Quinoprotein amine dehydrogenase"/>
    <property type="match status" value="1"/>
</dbReference>
<dbReference type="Proteomes" id="UP000185479">
    <property type="component" value="Chromosome"/>
</dbReference>
<dbReference type="PANTHER" id="PTHR31270:SF1">
    <property type="entry name" value="GLUTAMINYL-PEPTIDE CYCLOTRANSFERASE"/>
    <property type="match status" value="1"/>
</dbReference>
<dbReference type="STRING" id="28028.CFLV_03885"/>
<dbReference type="InterPro" id="IPR007788">
    <property type="entry name" value="QCT"/>
</dbReference>
<name>A0A1L7CKL3_CORFL</name>
<reference evidence="1 2" key="1">
    <citation type="submission" date="2014-08" db="EMBL/GenBank/DDBJ databases">
        <title>Complete genome sequence of Corynebacterium flavescens OJ8(T)(=DSM 20296(T)), isolated from cheese.</title>
        <authorList>
            <person name="Ruckert C."/>
            <person name="Albersmeier A."/>
            <person name="Winkler A."/>
            <person name="Kalinowski J."/>
        </authorList>
    </citation>
    <scope>NUCLEOTIDE SEQUENCE [LARGE SCALE GENOMIC DNA]</scope>
    <source>
        <strain evidence="1 2">OJ8</strain>
    </source>
</reference>
<dbReference type="GO" id="GO:0016603">
    <property type="term" value="F:glutaminyl-peptide cyclotransferase activity"/>
    <property type="evidence" value="ECO:0007669"/>
    <property type="project" value="InterPro"/>
</dbReference>
<gene>
    <name evidence="1" type="ORF">CFLV_03885</name>
</gene>
<protein>
    <submittedName>
        <fullName evidence="1">Uncharacterized protein</fullName>
    </submittedName>
</protein>
<dbReference type="KEGG" id="cfc:CFLV_03885"/>